<evidence type="ECO:0000313" key="3">
    <source>
        <dbReference type="EMBL" id="RNF08475.1"/>
    </source>
</evidence>
<feature type="transmembrane region" description="Helical" evidence="2">
    <location>
        <begin position="141"/>
        <end position="163"/>
    </location>
</feature>
<accession>A0A3R7L6A1</accession>
<protein>
    <submittedName>
        <fullName evidence="3">Uncharacterized protein</fullName>
    </submittedName>
</protein>
<dbReference type="Proteomes" id="UP000283634">
    <property type="component" value="Unassembled WGS sequence"/>
</dbReference>
<organism evidence="3 4">
    <name type="scientific">Trypanosoma rangeli</name>
    <dbReference type="NCBI Taxonomy" id="5698"/>
    <lineage>
        <taxon>Eukaryota</taxon>
        <taxon>Discoba</taxon>
        <taxon>Euglenozoa</taxon>
        <taxon>Kinetoplastea</taxon>
        <taxon>Metakinetoplastina</taxon>
        <taxon>Trypanosomatida</taxon>
        <taxon>Trypanosomatidae</taxon>
        <taxon>Trypanosoma</taxon>
        <taxon>Herpetosoma</taxon>
    </lineage>
</organism>
<dbReference type="OMA" id="PVENIEH"/>
<keyword evidence="4" id="KW-1185">Reference proteome</keyword>
<keyword evidence="2" id="KW-1133">Transmembrane helix</keyword>
<sequence>MNIYGREQKIYNVERTLCERWLLHLYTFATGVQLACFIFGIIRTANAASEILDNSFFITSPLQIKPLTLKDSCSLLVEYHPETIFSSVKYLVSTDNVGYFISRNATNIRLLFTCAALNIVVCAINRMWVWMEMHEMRYHFVVIRHDVLIVWELFLTIIGIVMLEPVARERDILSTYFLKCAKTRRYALGRVTNYMELHVSFYLALSVFTLNALAAVVIRTRKNPGDGMMETPTLPPHLPPQLPSTYAPGETHPRRQLHNPPLHGVRNEGGNEGLQPSNGMALDTTAAPMGPAGPVENIEHRCSDQGFGPSVSQPMTPITLGPRLGHLHRRDDGAMSVMDSSCRSGGVGAQLSLPPAAEAPLARFQVPPPSPSLSGKQKVT</sequence>
<gene>
    <name evidence="3" type="ORF">TraAM80_02700</name>
</gene>
<dbReference type="AlphaFoldDB" id="A0A3R7L6A1"/>
<dbReference type="EMBL" id="MKGL01000065">
    <property type="protein sequence ID" value="RNF08475.1"/>
    <property type="molecule type" value="Genomic_DNA"/>
</dbReference>
<feature type="transmembrane region" description="Helical" evidence="2">
    <location>
        <begin position="108"/>
        <end position="129"/>
    </location>
</feature>
<reference evidence="3 4" key="1">
    <citation type="journal article" date="2018" name="BMC Genomics">
        <title>Genomic comparison of Trypanosoma conorhini and Trypanosoma rangeli to Trypanosoma cruzi strains of high and low virulence.</title>
        <authorList>
            <person name="Bradwell K.R."/>
            <person name="Koparde V.N."/>
            <person name="Matveyev A.V."/>
            <person name="Serrano M.G."/>
            <person name="Alves J.M."/>
            <person name="Parikh H."/>
            <person name="Huang B."/>
            <person name="Lee V."/>
            <person name="Espinosa-Alvarez O."/>
            <person name="Ortiz P.A."/>
            <person name="Costa-Martins A.G."/>
            <person name="Teixeira M.M."/>
            <person name="Buck G.A."/>
        </authorList>
    </citation>
    <scope>NUCLEOTIDE SEQUENCE [LARGE SCALE GENOMIC DNA]</scope>
    <source>
        <strain evidence="3 4">AM80</strain>
    </source>
</reference>
<feature type="transmembrane region" description="Helical" evidence="2">
    <location>
        <begin position="21"/>
        <end position="42"/>
    </location>
</feature>
<evidence type="ECO:0000256" key="1">
    <source>
        <dbReference type="SAM" id="MobiDB-lite"/>
    </source>
</evidence>
<evidence type="ECO:0000256" key="2">
    <source>
        <dbReference type="SAM" id="Phobius"/>
    </source>
</evidence>
<feature type="transmembrane region" description="Helical" evidence="2">
    <location>
        <begin position="199"/>
        <end position="218"/>
    </location>
</feature>
<keyword evidence="2" id="KW-0472">Membrane</keyword>
<dbReference type="GeneID" id="40326633"/>
<dbReference type="OrthoDB" id="273279at2759"/>
<evidence type="ECO:0000313" key="4">
    <source>
        <dbReference type="Proteomes" id="UP000283634"/>
    </source>
</evidence>
<feature type="region of interest" description="Disordered" evidence="1">
    <location>
        <begin position="247"/>
        <end position="274"/>
    </location>
</feature>
<comment type="caution">
    <text evidence="3">The sequence shown here is derived from an EMBL/GenBank/DDBJ whole genome shotgun (WGS) entry which is preliminary data.</text>
</comment>
<name>A0A3R7L6A1_TRYRA</name>
<proteinExistence type="predicted"/>
<dbReference type="RefSeq" id="XP_029240413.1">
    <property type="nucleotide sequence ID" value="XM_029379695.1"/>
</dbReference>
<keyword evidence="2" id="KW-0812">Transmembrane</keyword>